<feature type="domain" description="Pherophorin" evidence="2">
    <location>
        <begin position="12"/>
        <end position="139"/>
    </location>
</feature>
<dbReference type="Pfam" id="PF12499">
    <property type="entry name" value="DUF3707"/>
    <property type="match status" value="2"/>
</dbReference>
<evidence type="ECO:0000313" key="3">
    <source>
        <dbReference type="EMBL" id="KXZ53552.1"/>
    </source>
</evidence>
<gene>
    <name evidence="3" type="ORF">GPECTOR_6g468</name>
</gene>
<name>A0A150GV27_GONPE</name>
<reference evidence="4" key="1">
    <citation type="journal article" date="2016" name="Nat. Commun.">
        <title>The Gonium pectorale genome demonstrates co-option of cell cycle regulation during the evolution of multicellularity.</title>
        <authorList>
            <person name="Hanschen E.R."/>
            <person name="Marriage T.N."/>
            <person name="Ferris P.J."/>
            <person name="Hamaji T."/>
            <person name="Toyoda A."/>
            <person name="Fujiyama A."/>
            <person name="Neme R."/>
            <person name="Noguchi H."/>
            <person name="Minakuchi Y."/>
            <person name="Suzuki M."/>
            <person name="Kawai-Toyooka H."/>
            <person name="Smith D.R."/>
            <person name="Sparks H."/>
            <person name="Anderson J."/>
            <person name="Bakaric R."/>
            <person name="Luria V."/>
            <person name="Karger A."/>
            <person name="Kirschner M.W."/>
            <person name="Durand P.M."/>
            <person name="Michod R.E."/>
            <person name="Nozaki H."/>
            <person name="Olson B.J."/>
        </authorList>
    </citation>
    <scope>NUCLEOTIDE SEQUENCE [LARGE SCALE GENOMIC DNA]</scope>
    <source>
        <strain evidence="4">NIES-2863</strain>
    </source>
</reference>
<evidence type="ECO:0000259" key="2">
    <source>
        <dbReference type="Pfam" id="PF12499"/>
    </source>
</evidence>
<feature type="chain" id="PRO_5007562257" description="Pherophorin domain-containing protein" evidence="1">
    <location>
        <begin position="21"/>
        <end position="334"/>
    </location>
</feature>
<accession>A0A150GV27</accession>
<comment type="caution">
    <text evidence="3">The sequence shown here is derived from an EMBL/GenBank/DDBJ whole genome shotgun (WGS) entry which is preliminary data.</text>
</comment>
<organism evidence="3 4">
    <name type="scientific">Gonium pectorale</name>
    <name type="common">Green alga</name>
    <dbReference type="NCBI Taxonomy" id="33097"/>
    <lineage>
        <taxon>Eukaryota</taxon>
        <taxon>Viridiplantae</taxon>
        <taxon>Chlorophyta</taxon>
        <taxon>core chlorophytes</taxon>
        <taxon>Chlorophyceae</taxon>
        <taxon>CS clade</taxon>
        <taxon>Chlamydomonadales</taxon>
        <taxon>Volvocaceae</taxon>
        <taxon>Gonium</taxon>
    </lineage>
</organism>
<keyword evidence="1" id="KW-0732">Signal</keyword>
<protein>
    <recommendedName>
        <fullName evidence="2">Pherophorin domain-containing protein</fullName>
    </recommendedName>
</protein>
<dbReference type="AlphaFoldDB" id="A0A150GV27"/>
<keyword evidence="4" id="KW-1185">Reference proteome</keyword>
<proteinExistence type="predicted"/>
<dbReference type="OrthoDB" id="533955at2759"/>
<evidence type="ECO:0000256" key="1">
    <source>
        <dbReference type="SAM" id="SignalP"/>
    </source>
</evidence>
<dbReference type="EMBL" id="LSYV01000007">
    <property type="protein sequence ID" value="KXZ53552.1"/>
    <property type="molecule type" value="Genomic_DNA"/>
</dbReference>
<dbReference type="InterPro" id="IPR024616">
    <property type="entry name" value="Pherophorin"/>
</dbReference>
<feature type="domain" description="Pherophorin" evidence="2">
    <location>
        <begin position="187"/>
        <end position="328"/>
    </location>
</feature>
<feature type="signal peptide" evidence="1">
    <location>
        <begin position="1"/>
        <end position="20"/>
    </location>
</feature>
<sequence>MMQLATLLALGASSTVTCYAVDYVGCDQTLACCTAMLASLDKLTFETTPGCGTKQNVLQVTVNNRTHASWSPYQHDTGSGYGYELKIYNLGFSNATFPGSKICVTTRSPCAGPDDICYSAAVQGCRYSFADTSSTTYCPVCSVYSPTSPADACLFGRFSEGCAAIPELNPPPPPPTAAAGGLIRTHECVQSNVNVPYGVRNFVSSDTTDQQGSPATALCFTVAAQSCAATSYCCDMDFAKVEIPITAGCKTHLRRLSINGAPVSYSWGFYNDTFLTVKFNNLVTALPNPVGATLCVVVRPSECALPANLCYGGRCQINVFSSNNKCCPATVFGG</sequence>
<dbReference type="Proteomes" id="UP000075714">
    <property type="component" value="Unassembled WGS sequence"/>
</dbReference>
<evidence type="ECO:0000313" key="4">
    <source>
        <dbReference type="Proteomes" id="UP000075714"/>
    </source>
</evidence>